<comment type="caution">
    <text evidence="2">The sequence shown here is derived from an EMBL/GenBank/DDBJ whole genome shotgun (WGS) entry which is preliminary data.</text>
</comment>
<dbReference type="Gene3D" id="3.30.1540.10">
    <property type="entry name" value="formyl-coa transferase, domain 3"/>
    <property type="match status" value="1"/>
</dbReference>
<dbReference type="GO" id="GO:0008410">
    <property type="term" value="F:CoA-transferase activity"/>
    <property type="evidence" value="ECO:0007669"/>
    <property type="project" value="TreeGrafter"/>
</dbReference>
<keyword evidence="1 2" id="KW-0808">Transferase</keyword>
<protein>
    <submittedName>
        <fullName evidence="2">Crotonobetainyl-CoA:carnitine CoA-transferase CaiB-like acyl-CoA transferase</fullName>
    </submittedName>
</protein>
<reference evidence="2 3" key="1">
    <citation type="submission" date="2020-07" db="EMBL/GenBank/DDBJ databases">
        <title>Sequencing the genomes of 1000 actinobacteria strains.</title>
        <authorList>
            <person name="Klenk H.-P."/>
        </authorList>
    </citation>
    <scope>NUCLEOTIDE SEQUENCE [LARGE SCALE GENOMIC DNA]</scope>
    <source>
        <strain evidence="2 3">DSM 15166</strain>
    </source>
</reference>
<dbReference type="InterPro" id="IPR003673">
    <property type="entry name" value="CoA-Trfase_fam_III"/>
</dbReference>
<sequence>MNITTDGALAGLRVLDATQMLAGPLAATRLGDLGADVIKIEGPAGEFNRTHGFEDIRIRGEMSTFLAVNRNKRSFCVDLKSPAGLEAFLELAATADVVLQNFRHGTADRLGIGYDALAAINPGIVYCSISGYGPTGPYRDRPGQDLIIQGYSGSMFSVGRNDDLPLPGALWAADTMTGYQAVIGILAALQHRDRTGRGQHVEVDMLSVVLDTQLQEYVTYLNSGRQPERTAEWSAHSFIPAPYGVYRTSDGWLALAMTELPRLGRVIGDEWLQSLTAYNDGATHKDEVYARIRNAFTDRTTDEWIAACDVQGVWAGPVLDYAGVAADPHVRETGMFVDQPHADGGTIRTARVPIRLSETAPTIRTGAPELGADTRSILEGLGFGADRIDELERAGAVRQATERVAAGSVA</sequence>
<dbReference type="InterPro" id="IPR044855">
    <property type="entry name" value="CoA-Trfase_III_dom3_sf"/>
</dbReference>
<gene>
    <name evidence="2" type="ORF">HNR14_001443</name>
</gene>
<dbReference type="Proteomes" id="UP000521075">
    <property type="component" value="Unassembled WGS sequence"/>
</dbReference>
<dbReference type="InterPro" id="IPR023606">
    <property type="entry name" value="CoA-Trfase_III_dom_1_sf"/>
</dbReference>
<dbReference type="InterPro" id="IPR050483">
    <property type="entry name" value="CoA-transferase_III_domain"/>
</dbReference>
<dbReference type="EMBL" id="JACCHJ010000001">
    <property type="protein sequence ID" value="NYK09562.1"/>
    <property type="molecule type" value="Genomic_DNA"/>
</dbReference>
<dbReference type="PANTHER" id="PTHR48207:SF4">
    <property type="entry name" value="BLL6097 PROTEIN"/>
    <property type="match status" value="1"/>
</dbReference>
<dbReference type="RefSeq" id="WP_179700504.1">
    <property type="nucleotide sequence ID" value="NZ_BAAAHA010000003.1"/>
</dbReference>
<dbReference type="PANTHER" id="PTHR48207">
    <property type="entry name" value="SUCCINATE--HYDROXYMETHYLGLUTARATE COA-TRANSFERASE"/>
    <property type="match status" value="1"/>
</dbReference>
<evidence type="ECO:0000256" key="1">
    <source>
        <dbReference type="ARBA" id="ARBA00022679"/>
    </source>
</evidence>
<keyword evidence="3" id="KW-1185">Reference proteome</keyword>
<name>A0A853DK05_9MICO</name>
<dbReference type="AlphaFoldDB" id="A0A853DK05"/>
<proteinExistence type="predicted"/>
<organism evidence="2 3">
    <name type="scientific">Leifsonia naganoensis</name>
    <dbReference type="NCBI Taxonomy" id="150025"/>
    <lineage>
        <taxon>Bacteria</taxon>
        <taxon>Bacillati</taxon>
        <taxon>Actinomycetota</taxon>
        <taxon>Actinomycetes</taxon>
        <taxon>Micrococcales</taxon>
        <taxon>Microbacteriaceae</taxon>
        <taxon>Leifsonia</taxon>
    </lineage>
</organism>
<evidence type="ECO:0000313" key="2">
    <source>
        <dbReference type="EMBL" id="NYK09562.1"/>
    </source>
</evidence>
<evidence type="ECO:0000313" key="3">
    <source>
        <dbReference type="Proteomes" id="UP000521075"/>
    </source>
</evidence>
<accession>A0A853DK05</accession>
<dbReference type="Gene3D" id="3.40.50.10540">
    <property type="entry name" value="Crotonobetainyl-coa:carnitine coa-transferase, domain 1"/>
    <property type="match status" value="1"/>
</dbReference>
<dbReference type="SUPFAM" id="SSF89796">
    <property type="entry name" value="CoA-transferase family III (CaiB/BaiF)"/>
    <property type="match status" value="1"/>
</dbReference>
<dbReference type="Pfam" id="PF02515">
    <property type="entry name" value="CoA_transf_3"/>
    <property type="match status" value="1"/>
</dbReference>